<feature type="domain" description="Phospholipase A2-like" evidence="12">
    <location>
        <begin position="4"/>
        <end position="39"/>
    </location>
</feature>
<proteinExistence type="inferred from homology"/>
<accession>A0A8D8UQB1</accession>
<keyword evidence="4 9" id="KW-0812">Transmembrane</keyword>
<evidence type="ECO:0000256" key="9">
    <source>
        <dbReference type="PROSITE-ProRule" id="PRU00282"/>
    </source>
</evidence>
<evidence type="ECO:0000256" key="8">
    <source>
        <dbReference type="ARBA" id="ARBA00023136"/>
    </source>
</evidence>
<dbReference type="AlphaFoldDB" id="A0A8D8UQB1"/>
<dbReference type="PANTHER" id="PTHR45624">
    <property type="entry name" value="MITOCHONDRIAL BASIC AMINO ACIDS TRANSPORTER-RELATED"/>
    <property type="match status" value="1"/>
</dbReference>
<feature type="transmembrane region" description="Helical" evidence="11">
    <location>
        <begin position="357"/>
        <end position="380"/>
    </location>
</feature>
<evidence type="ECO:0000256" key="11">
    <source>
        <dbReference type="SAM" id="Phobius"/>
    </source>
</evidence>
<evidence type="ECO:0000259" key="12">
    <source>
        <dbReference type="Pfam" id="PF08398"/>
    </source>
</evidence>
<evidence type="ECO:0000313" key="13">
    <source>
        <dbReference type="EMBL" id="CAG6709914.1"/>
    </source>
</evidence>
<dbReference type="InterPro" id="IPR013607">
    <property type="entry name" value="Phospholipase_A2-like"/>
</dbReference>
<reference evidence="13" key="1">
    <citation type="submission" date="2021-05" db="EMBL/GenBank/DDBJ databases">
        <authorList>
            <person name="Alioto T."/>
            <person name="Alioto T."/>
            <person name="Gomez Garrido J."/>
        </authorList>
    </citation>
    <scope>NUCLEOTIDE SEQUENCE</scope>
</reference>
<feature type="transmembrane region" description="Helical" evidence="11">
    <location>
        <begin position="298"/>
        <end position="319"/>
    </location>
</feature>
<evidence type="ECO:0000256" key="4">
    <source>
        <dbReference type="ARBA" id="ARBA00022692"/>
    </source>
</evidence>
<dbReference type="Pfam" id="PF00153">
    <property type="entry name" value="Mito_carr"/>
    <property type="match status" value="3"/>
</dbReference>
<dbReference type="InterPro" id="IPR002067">
    <property type="entry name" value="MCP"/>
</dbReference>
<evidence type="ECO:0000256" key="6">
    <source>
        <dbReference type="ARBA" id="ARBA00022989"/>
    </source>
</evidence>
<keyword evidence="3 10" id="KW-0813">Transport</keyword>
<keyword evidence="7" id="KW-0496">Mitochondrion</keyword>
<dbReference type="GO" id="GO:1990575">
    <property type="term" value="P:mitochondrial L-ornithine transmembrane transport"/>
    <property type="evidence" value="ECO:0007669"/>
    <property type="project" value="TreeGrafter"/>
</dbReference>
<evidence type="ECO:0000256" key="7">
    <source>
        <dbReference type="ARBA" id="ARBA00023128"/>
    </source>
</evidence>
<evidence type="ECO:0000256" key="10">
    <source>
        <dbReference type="RuleBase" id="RU000488"/>
    </source>
</evidence>
<feature type="repeat" description="Solcar" evidence="9">
    <location>
        <begin position="299"/>
        <end position="386"/>
    </location>
</feature>
<organism evidence="13">
    <name type="scientific">Cacopsylla melanoneura</name>
    <dbReference type="NCBI Taxonomy" id="428564"/>
    <lineage>
        <taxon>Eukaryota</taxon>
        <taxon>Metazoa</taxon>
        <taxon>Ecdysozoa</taxon>
        <taxon>Arthropoda</taxon>
        <taxon>Hexapoda</taxon>
        <taxon>Insecta</taxon>
        <taxon>Pterygota</taxon>
        <taxon>Neoptera</taxon>
        <taxon>Paraneoptera</taxon>
        <taxon>Hemiptera</taxon>
        <taxon>Sternorrhyncha</taxon>
        <taxon>Psylloidea</taxon>
        <taxon>Psyllidae</taxon>
        <taxon>Psyllinae</taxon>
        <taxon>Cacopsylla</taxon>
    </lineage>
</organism>
<name>A0A8D8UQB1_9HEMI</name>
<keyword evidence="6 11" id="KW-1133">Transmembrane helix</keyword>
<comment type="subcellular location">
    <subcellularLocation>
        <location evidence="1">Mitochondrion membrane</location>
        <topology evidence="1">Multi-pass membrane protein</topology>
    </subcellularLocation>
</comment>
<dbReference type="InterPro" id="IPR018108">
    <property type="entry name" value="MCP_transmembrane"/>
</dbReference>
<feature type="repeat" description="Solcar" evidence="9">
    <location>
        <begin position="191"/>
        <end position="285"/>
    </location>
</feature>
<dbReference type="EMBL" id="HBUF01346525">
    <property type="protein sequence ID" value="CAG6709914.1"/>
    <property type="molecule type" value="Transcribed_RNA"/>
</dbReference>
<evidence type="ECO:0000256" key="5">
    <source>
        <dbReference type="ARBA" id="ARBA00022737"/>
    </source>
</evidence>
<dbReference type="PANTHER" id="PTHR45624:SF1">
    <property type="entry name" value="SD08189P"/>
    <property type="match status" value="1"/>
</dbReference>
<keyword evidence="8 9" id="KW-0472">Membrane</keyword>
<feature type="repeat" description="Solcar" evidence="9">
    <location>
        <begin position="96"/>
        <end position="178"/>
    </location>
</feature>
<dbReference type="PROSITE" id="PS50920">
    <property type="entry name" value="SOLCAR"/>
    <property type="match status" value="3"/>
</dbReference>
<dbReference type="GO" id="GO:0005289">
    <property type="term" value="F:high-affinity L-arginine transmembrane transporter activity"/>
    <property type="evidence" value="ECO:0007669"/>
    <property type="project" value="TreeGrafter"/>
</dbReference>
<sequence length="397" mass="44215">MLFPFHKYLGPGNHINNGPPVDTDDEIALQHDLAYESATTPEQVRQADLDAIAAFEANYTTTGNWHSVVGSLGLLLKYRVETFTGILYPRLENERREQWAIMVSMYSAGVMGLLVGHPMDTIKIRAQTMPGKGLGQIVTNTFKLEGMRGFYKGFLAPMLTTGITNAIFFGVHGNTLRFLRDHTGSQRSSAMWYLDEFLSGSFAGAVNTLVNAPVEAIKTRMQANAAVDSQKFKMGKECSTTLSTVKFIKSKEGLPGFFRGGLALFWRDMPSYGVYTALYDFLLTTFKSTFPTHQLACGFPYLASGLAGGFAGIISWAVVMPFDVVKSTLQSDNLSNPKYKGIIDCFRQNYRQYGLSFFMRGFLITAVRAFPVNYVIFVTYEEVKSYCLDFSCDNKVL</sequence>
<dbReference type="GO" id="GO:0031966">
    <property type="term" value="C:mitochondrial membrane"/>
    <property type="evidence" value="ECO:0007669"/>
    <property type="project" value="UniProtKB-SubCell"/>
</dbReference>
<evidence type="ECO:0000256" key="3">
    <source>
        <dbReference type="ARBA" id="ARBA00022448"/>
    </source>
</evidence>
<evidence type="ECO:0000256" key="2">
    <source>
        <dbReference type="ARBA" id="ARBA00006375"/>
    </source>
</evidence>
<protein>
    <submittedName>
        <fullName evidence="13">Mitochondrial basic amino acids transporter</fullName>
    </submittedName>
</protein>
<dbReference type="InterPro" id="IPR050567">
    <property type="entry name" value="Mitochondrial_Carrier"/>
</dbReference>
<dbReference type="SUPFAM" id="SSF103506">
    <property type="entry name" value="Mitochondrial carrier"/>
    <property type="match status" value="1"/>
</dbReference>
<dbReference type="GO" id="GO:0005198">
    <property type="term" value="F:structural molecule activity"/>
    <property type="evidence" value="ECO:0007669"/>
    <property type="project" value="InterPro"/>
</dbReference>
<comment type="similarity">
    <text evidence="2 10">Belongs to the mitochondrial carrier (TC 2.A.29) family.</text>
</comment>
<dbReference type="PRINTS" id="PR00926">
    <property type="entry name" value="MITOCARRIER"/>
</dbReference>
<dbReference type="Pfam" id="PF08398">
    <property type="entry name" value="Phospholip_A2_4"/>
    <property type="match status" value="1"/>
</dbReference>
<feature type="transmembrane region" description="Helical" evidence="11">
    <location>
        <begin position="99"/>
        <end position="119"/>
    </location>
</feature>
<dbReference type="Gene3D" id="1.50.40.10">
    <property type="entry name" value="Mitochondrial carrier domain"/>
    <property type="match status" value="2"/>
</dbReference>
<dbReference type="InterPro" id="IPR023395">
    <property type="entry name" value="MCP_dom_sf"/>
</dbReference>
<evidence type="ECO:0000256" key="1">
    <source>
        <dbReference type="ARBA" id="ARBA00004225"/>
    </source>
</evidence>
<keyword evidence="5" id="KW-0677">Repeat</keyword>